<organism evidence="1 2">
    <name type="scientific">Heyndrickxia coagulans</name>
    <name type="common">Weizmannia coagulans</name>
    <dbReference type="NCBI Taxonomy" id="1398"/>
    <lineage>
        <taxon>Bacteria</taxon>
        <taxon>Bacillati</taxon>
        <taxon>Bacillota</taxon>
        <taxon>Bacilli</taxon>
        <taxon>Bacillales</taxon>
        <taxon>Bacillaceae</taxon>
        <taxon>Heyndrickxia</taxon>
    </lineage>
</organism>
<dbReference type="Proteomes" id="UP000032024">
    <property type="component" value="Chromosome"/>
</dbReference>
<dbReference type="AlphaFoldDB" id="A0AAN0T9X4"/>
<sequence length="63" mass="7240">MTASKGHFEPGYSMFCLFDGFKKTFRTRMQRILSFWRFQKDILGPNATCFVLLTGSGPLKKSI</sequence>
<accession>A0AAN0T9X4</accession>
<gene>
    <name evidence="1" type="ORF">SB48_HM08orf06532</name>
</gene>
<proteinExistence type="predicted"/>
<evidence type="ECO:0000313" key="1">
    <source>
        <dbReference type="EMBL" id="AJO24938.1"/>
    </source>
</evidence>
<keyword evidence="2" id="KW-1185">Reference proteome</keyword>
<protein>
    <submittedName>
        <fullName evidence="1">Uncharacterized protein</fullName>
    </submittedName>
</protein>
<dbReference type="EMBL" id="CP010525">
    <property type="protein sequence ID" value="AJO24938.1"/>
    <property type="molecule type" value="Genomic_DNA"/>
</dbReference>
<name>A0AAN0T9X4_HEYCO</name>
<reference evidence="2" key="1">
    <citation type="submission" date="2015-01" db="EMBL/GenBank/DDBJ databases">
        <title>Comparative genome analysis of Bacillus coagulans HM-08, Clostridium butyricum HM-68, Bacillus subtilis HM-66 and Bacillus paralicheniformis BL-09.</title>
        <authorList>
            <person name="Zhang H."/>
        </authorList>
    </citation>
    <scope>NUCLEOTIDE SEQUENCE [LARGE SCALE GENOMIC DNA]</scope>
    <source>
        <strain evidence="2">HM-08</strain>
    </source>
</reference>
<evidence type="ECO:0000313" key="2">
    <source>
        <dbReference type="Proteomes" id="UP000032024"/>
    </source>
</evidence>